<proteinExistence type="predicted"/>
<dbReference type="RefSeq" id="WP_136624969.1">
    <property type="nucleotide sequence ID" value="NZ_UPHS01000175.1"/>
</dbReference>
<sequence length="63" mass="7203">MNELQQLAHDVRGFATEVRKLGYSVFPSRCENDFLELSERMTRRVEGIDHQVNLSPAPASLSR</sequence>
<keyword evidence="2" id="KW-1185">Reference proteome</keyword>
<gene>
    <name evidence="1" type="ORF">LAUMK136_02668</name>
</gene>
<reference evidence="1 2" key="1">
    <citation type="submission" date="2018-09" db="EMBL/GenBank/DDBJ databases">
        <authorList>
            <person name="Tagini F."/>
        </authorList>
    </citation>
    <scope>NUCLEOTIDE SEQUENCE [LARGE SCALE GENOMIC DNA]</scope>
    <source>
        <strain evidence="1 2">MK136</strain>
    </source>
</reference>
<protein>
    <submittedName>
        <fullName evidence="1">Uncharacterized protein</fullName>
    </submittedName>
</protein>
<accession>A0A498Q0I3</accession>
<evidence type="ECO:0000313" key="2">
    <source>
        <dbReference type="Proteomes" id="UP000273307"/>
    </source>
</evidence>
<evidence type="ECO:0000313" key="1">
    <source>
        <dbReference type="EMBL" id="VBA38811.1"/>
    </source>
</evidence>
<dbReference type="Proteomes" id="UP000273307">
    <property type="component" value="Unassembled WGS sequence"/>
</dbReference>
<dbReference type="EMBL" id="UPHP01000062">
    <property type="protein sequence ID" value="VBA38811.1"/>
    <property type="molecule type" value="Genomic_DNA"/>
</dbReference>
<dbReference type="AlphaFoldDB" id="A0A498Q0I3"/>
<organism evidence="1 2">
    <name type="scientific">Mycobacterium attenuatum</name>
    <dbReference type="NCBI Taxonomy" id="2341086"/>
    <lineage>
        <taxon>Bacteria</taxon>
        <taxon>Bacillati</taxon>
        <taxon>Actinomycetota</taxon>
        <taxon>Actinomycetes</taxon>
        <taxon>Mycobacteriales</taxon>
        <taxon>Mycobacteriaceae</taxon>
        <taxon>Mycobacterium</taxon>
    </lineage>
</organism>
<name>A0A498Q0I3_9MYCO</name>